<evidence type="ECO:0000313" key="4">
    <source>
        <dbReference type="EMBL" id="AKF06652.1"/>
    </source>
</evidence>
<organism evidence="4 5">
    <name type="scientific">Sandaracinus amylolyticus</name>
    <dbReference type="NCBI Taxonomy" id="927083"/>
    <lineage>
        <taxon>Bacteria</taxon>
        <taxon>Pseudomonadati</taxon>
        <taxon>Myxococcota</taxon>
        <taxon>Polyangia</taxon>
        <taxon>Polyangiales</taxon>
        <taxon>Sandaracinaceae</taxon>
        <taxon>Sandaracinus</taxon>
    </lineage>
</organism>
<proteinExistence type="inferred from homology"/>
<evidence type="ECO:0000313" key="5">
    <source>
        <dbReference type="Proteomes" id="UP000034883"/>
    </source>
</evidence>
<dbReference type="Proteomes" id="UP000034883">
    <property type="component" value="Chromosome"/>
</dbReference>
<dbReference type="GO" id="GO:0016491">
    <property type="term" value="F:oxidoreductase activity"/>
    <property type="evidence" value="ECO:0007669"/>
    <property type="project" value="UniProtKB-KW"/>
</dbReference>
<dbReference type="InterPro" id="IPR002347">
    <property type="entry name" value="SDR_fam"/>
</dbReference>
<dbReference type="InterPro" id="IPR051122">
    <property type="entry name" value="SDR_DHRS6-like"/>
</dbReference>
<dbReference type="PANTHER" id="PTHR43477:SF1">
    <property type="entry name" value="DIHYDROANTICAPSIN 7-DEHYDROGENASE"/>
    <property type="match status" value="1"/>
</dbReference>
<dbReference type="SUPFAM" id="SSF51735">
    <property type="entry name" value="NAD(P)-binding Rossmann-fold domains"/>
    <property type="match status" value="1"/>
</dbReference>
<reference evidence="4 5" key="1">
    <citation type="submission" date="2015-03" db="EMBL/GenBank/DDBJ databases">
        <title>Genome assembly of Sandaracinus amylolyticus DSM 53668.</title>
        <authorList>
            <person name="Sharma G."/>
            <person name="Subramanian S."/>
        </authorList>
    </citation>
    <scope>NUCLEOTIDE SEQUENCE [LARGE SCALE GENOMIC DNA]</scope>
    <source>
        <strain evidence="4 5">DSM 53668</strain>
    </source>
</reference>
<dbReference type="AlphaFoldDB" id="A0A0F6W3V7"/>
<dbReference type="PANTHER" id="PTHR43477">
    <property type="entry name" value="DIHYDROANTICAPSIN 7-DEHYDROGENASE"/>
    <property type="match status" value="1"/>
</dbReference>
<accession>A0A0F6W3V7</accession>
<evidence type="ECO:0000256" key="3">
    <source>
        <dbReference type="RuleBase" id="RU000363"/>
    </source>
</evidence>
<dbReference type="PRINTS" id="PR00080">
    <property type="entry name" value="SDRFAMILY"/>
</dbReference>
<dbReference type="Pfam" id="PF00106">
    <property type="entry name" value="adh_short"/>
    <property type="match status" value="1"/>
</dbReference>
<dbReference type="KEGG" id="samy:DB32_003801"/>
<comment type="similarity">
    <text evidence="1 3">Belongs to the short-chain dehydrogenases/reductases (SDR) family.</text>
</comment>
<dbReference type="PROSITE" id="PS00061">
    <property type="entry name" value="ADH_SHORT"/>
    <property type="match status" value="1"/>
</dbReference>
<evidence type="ECO:0000256" key="2">
    <source>
        <dbReference type="ARBA" id="ARBA00023002"/>
    </source>
</evidence>
<sequence>MLELEGLHVIVTGGAGALGTAVTRRLVELGARVHVPAFDEAEAQRFALASDPRVSVRVGFDLSDEVQVERFYAHAPSIWASIQLAGSFSGGGIVETTPTTLRRLLSSNAISSYLCCREAVKRMREQDGRGGRLVNVAAKPALVPSANVSAYAAAKGAVAALTQSLAEELRPEGIWVNAVVPSTLDTPVNRAAMPSADFTQWPSVEDVAETIVFLASPRNRTTSGALIPVYGRA</sequence>
<dbReference type="Gene3D" id="3.40.50.720">
    <property type="entry name" value="NAD(P)-binding Rossmann-like Domain"/>
    <property type="match status" value="1"/>
</dbReference>
<dbReference type="OrthoDB" id="9810908at2"/>
<dbReference type="STRING" id="927083.DB32_003801"/>
<dbReference type="RefSeq" id="WP_053233806.1">
    <property type="nucleotide sequence ID" value="NZ_CP011125.1"/>
</dbReference>
<dbReference type="InterPro" id="IPR036291">
    <property type="entry name" value="NAD(P)-bd_dom_sf"/>
</dbReference>
<keyword evidence="5" id="KW-1185">Reference proteome</keyword>
<dbReference type="EMBL" id="CP011125">
    <property type="protein sequence ID" value="AKF06652.1"/>
    <property type="molecule type" value="Genomic_DNA"/>
</dbReference>
<keyword evidence="2" id="KW-0560">Oxidoreductase</keyword>
<protein>
    <submittedName>
        <fullName evidence="4">Dehydrogenase</fullName>
    </submittedName>
</protein>
<evidence type="ECO:0000256" key="1">
    <source>
        <dbReference type="ARBA" id="ARBA00006484"/>
    </source>
</evidence>
<gene>
    <name evidence="4" type="ORF">DB32_003801</name>
</gene>
<dbReference type="PRINTS" id="PR00081">
    <property type="entry name" value="GDHRDH"/>
</dbReference>
<name>A0A0F6W3V7_9BACT</name>
<dbReference type="InterPro" id="IPR020904">
    <property type="entry name" value="Sc_DH/Rdtase_CS"/>
</dbReference>